<dbReference type="Gene3D" id="3.30.40.10">
    <property type="entry name" value="Zinc/RING finger domain, C3HC4 (zinc finger)"/>
    <property type="match status" value="1"/>
</dbReference>
<dbReference type="SUPFAM" id="SSF57903">
    <property type="entry name" value="FYVE/PHD zinc finger"/>
    <property type="match status" value="1"/>
</dbReference>
<dbReference type="InterPro" id="IPR011011">
    <property type="entry name" value="Znf_FYVE_PHD"/>
</dbReference>
<dbReference type="Proteomes" id="UP000821866">
    <property type="component" value="Unassembled WGS sequence"/>
</dbReference>
<proteinExistence type="predicted"/>
<evidence type="ECO:0000313" key="3">
    <source>
        <dbReference type="Proteomes" id="UP000821866"/>
    </source>
</evidence>
<evidence type="ECO:0000256" key="1">
    <source>
        <dbReference type="SAM" id="MobiDB-lite"/>
    </source>
</evidence>
<feature type="compositionally biased region" description="Basic and acidic residues" evidence="1">
    <location>
        <begin position="115"/>
        <end position="124"/>
    </location>
</feature>
<dbReference type="InterPro" id="IPR013083">
    <property type="entry name" value="Znf_RING/FYVE/PHD"/>
</dbReference>
<organism evidence="2 3">
    <name type="scientific">Rhipicephalus microplus</name>
    <name type="common">Cattle tick</name>
    <name type="synonym">Boophilus microplus</name>
    <dbReference type="NCBI Taxonomy" id="6941"/>
    <lineage>
        <taxon>Eukaryota</taxon>
        <taxon>Metazoa</taxon>
        <taxon>Ecdysozoa</taxon>
        <taxon>Arthropoda</taxon>
        <taxon>Chelicerata</taxon>
        <taxon>Arachnida</taxon>
        <taxon>Acari</taxon>
        <taxon>Parasitiformes</taxon>
        <taxon>Ixodida</taxon>
        <taxon>Ixodoidea</taxon>
        <taxon>Ixodidae</taxon>
        <taxon>Rhipicephalinae</taxon>
        <taxon>Rhipicephalus</taxon>
        <taxon>Boophilus</taxon>
    </lineage>
</organism>
<dbReference type="CDD" id="cd15489">
    <property type="entry name" value="PHD_SF"/>
    <property type="match status" value="1"/>
</dbReference>
<dbReference type="EMBL" id="JABSTU010004124">
    <property type="protein sequence ID" value="KAH7964215.1"/>
    <property type="molecule type" value="Genomic_DNA"/>
</dbReference>
<accession>A0A9J6CZM2</accession>
<protein>
    <submittedName>
        <fullName evidence="2">Uncharacterized protein</fullName>
    </submittedName>
</protein>
<reference evidence="2" key="2">
    <citation type="submission" date="2021-09" db="EMBL/GenBank/DDBJ databases">
        <authorList>
            <person name="Jia N."/>
            <person name="Wang J."/>
            <person name="Shi W."/>
            <person name="Du L."/>
            <person name="Sun Y."/>
            <person name="Zhan W."/>
            <person name="Jiang J."/>
            <person name="Wang Q."/>
            <person name="Zhang B."/>
            <person name="Ji P."/>
            <person name="Sakyi L.B."/>
            <person name="Cui X."/>
            <person name="Yuan T."/>
            <person name="Jiang B."/>
            <person name="Yang W."/>
            <person name="Lam T.T.-Y."/>
            <person name="Chang Q."/>
            <person name="Ding S."/>
            <person name="Wang X."/>
            <person name="Zhu J."/>
            <person name="Ruan X."/>
            <person name="Zhao L."/>
            <person name="Wei J."/>
            <person name="Que T."/>
            <person name="Du C."/>
            <person name="Cheng J."/>
            <person name="Dai P."/>
            <person name="Han X."/>
            <person name="Huang E."/>
            <person name="Gao Y."/>
            <person name="Liu J."/>
            <person name="Shao H."/>
            <person name="Ye R."/>
            <person name="Li L."/>
            <person name="Wei W."/>
            <person name="Wang X."/>
            <person name="Wang C."/>
            <person name="Huo Q."/>
            <person name="Li W."/>
            <person name="Guo W."/>
            <person name="Chen H."/>
            <person name="Chen S."/>
            <person name="Zhou L."/>
            <person name="Zhou L."/>
            <person name="Ni X."/>
            <person name="Tian J."/>
            <person name="Zhou Y."/>
            <person name="Sheng Y."/>
            <person name="Liu T."/>
            <person name="Pan Y."/>
            <person name="Xia L."/>
            <person name="Li J."/>
            <person name="Zhao F."/>
            <person name="Cao W."/>
        </authorList>
    </citation>
    <scope>NUCLEOTIDE SEQUENCE</scope>
    <source>
        <strain evidence="2">Rmic-2018</strain>
        <tissue evidence="2">Larvae</tissue>
    </source>
</reference>
<feature type="region of interest" description="Disordered" evidence="1">
    <location>
        <begin position="104"/>
        <end position="225"/>
    </location>
</feature>
<evidence type="ECO:0000313" key="2">
    <source>
        <dbReference type="EMBL" id="KAH7964215.1"/>
    </source>
</evidence>
<feature type="compositionally biased region" description="Basic and acidic residues" evidence="1">
    <location>
        <begin position="151"/>
        <end position="164"/>
    </location>
</feature>
<comment type="caution">
    <text evidence="2">The sequence shown here is derived from an EMBL/GenBank/DDBJ whole genome shotgun (WGS) entry which is preliminary data.</text>
</comment>
<keyword evidence="3" id="KW-1185">Reference proteome</keyword>
<name>A0A9J6CZM2_RHIMP</name>
<sequence>MAERSKRKEREEPMVQCDRCRRWVYLDETDFACTDAADVAPFTCNLCNVVGSLETRLRASEQEVETLGRAVRAMKDQIKAYYAKPDPSGIPIAKATLQKHQKDATLSCSAQAPEETTREVKQPEVEEGSGQSPQKPQERRSAPKTTVHGGENARLDEHNADRALDTANGGKEQASEACNSEKTGKTGHRTKAESNGAEANGRPHTNTQKTKRQEKKKAPPGSAHEVLVIGDGNAPRIAGALRRIWDNTVIVKQRSERKATADRLQRLFRRRSGGENHGAGLVVLHAGIQDVLNVAPFTKKLVI</sequence>
<reference evidence="2" key="1">
    <citation type="journal article" date="2020" name="Cell">
        <title>Large-Scale Comparative Analyses of Tick Genomes Elucidate Their Genetic Diversity and Vector Capacities.</title>
        <authorList>
            <consortium name="Tick Genome and Microbiome Consortium (TIGMIC)"/>
            <person name="Jia N."/>
            <person name="Wang J."/>
            <person name="Shi W."/>
            <person name="Du L."/>
            <person name="Sun Y."/>
            <person name="Zhan W."/>
            <person name="Jiang J.F."/>
            <person name="Wang Q."/>
            <person name="Zhang B."/>
            <person name="Ji P."/>
            <person name="Bell-Sakyi L."/>
            <person name="Cui X.M."/>
            <person name="Yuan T.T."/>
            <person name="Jiang B.G."/>
            <person name="Yang W.F."/>
            <person name="Lam T.T."/>
            <person name="Chang Q.C."/>
            <person name="Ding S.J."/>
            <person name="Wang X.J."/>
            <person name="Zhu J.G."/>
            <person name="Ruan X.D."/>
            <person name="Zhao L."/>
            <person name="Wei J.T."/>
            <person name="Ye R.Z."/>
            <person name="Que T.C."/>
            <person name="Du C.H."/>
            <person name="Zhou Y.H."/>
            <person name="Cheng J.X."/>
            <person name="Dai P.F."/>
            <person name="Guo W.B."/>
            <person name="Han X.H."/>
            <person name="Huang E.J."/>
            <person name="Li L.F."/>
            <person name="Wei W."/>
            <person name="Gao Y.C."/>
            <person name="Liu J.Z."/>
            <person name="Shao H.Z."/>
            <person name="Wang X."/>
            <person name="Wang C.C."/>
            <person name="Yang T.C."/>
            <person name="Huo Q.B."/>
            <person name="Li W."/>
            <person name="Chen H.Y."/>
            <person name="Chen S.E."/>
            <person name="Zhou L.G."/>
            <person name="Ni X.B."/>
            <person name="Tian J.H."/>
            <person name="Sheng Y."/>
            <person name="Liu T."/>
            <person name="Pan Y.S."/>
            <person name="Xia L.Y."/>
            <person name="Li J."/>
            <person name="Zhao F."/>
            <person name="Cao W.C."/>
        </authorList>
    </citation>
    <scope>NUCLEOTIDE SEQUENCE</scope>
    <source>
        <strain evidence="2">Rmic-2018</strain>
    </source>
</reference>
<gene>
    <name evidence="2" type="ORF">HPB51_027545</name>
</gene>
<dbReference type="AlphaFoldDB" id="A0A9J6CZM2"/>